<reference evidence="2 3" key="1">
    <citation type="submission" date="2019-03" db="EMBL/GenBank/DDBJ databases">
        <title>Genomic Encyclopedia of Type Strains, Phase IV (KMG-IV): sequencing the most valuable type-strain genomes for metagenomic binning, comparative biology and taxonomic classification.</title>
        <authorList>
            <person name="Goeker M."/>
        </authorList>
    </citation>
    <scope>NUCLEOTIDE SEQUENCE [LARGE SCALE GENOMIC DNA]</scope>
    <source>
        <strain evidence="2 3">DSM 4868</strain>
    </source>
</reference>
<name>A0A4R2KI12_9RHOB</name>
<protein>
    <submittedName>
        <fullName evidence="2">Uncharacterized protein</fullName>
    </submittedName>
</protein>
<evidence type="ECO:0000313" key="2">
    <source>
        <dbReference type="EMBL" id="TCO69638.1"/>
    </source>
</evidence>
<evidence type="ECO:0000313" key="3">
    <source>
        <dbReference type="Proteomes" id="UP000295142"/>
    </source>
</evidence>
<keyword evidence="1" id="KW-0812">Transmembrane</keyword>
<feature type="transmembrane region" description="Helical" evidence="1">
    <location>
        <begin position="36"/>
        <end position="57"/>
    </location>
</feature>
<proteinExistence type="predicted"/>
<feature type="transmembrane region" description="Helical" evidence="1">
    <location>
        <begin position="5"/>
        <end position="24"/>
    </location>
</feature>
<organism evidence="2 3">
    <name type="scientific">Rhodovulum euryhalinum</name>
    <dbReference type="NCBI Taxonomy" id="35805"/>
    <lineage>
        <taxon>Bacteria</taxon>
        <taxon>Pseudomonadati</taxon>
        <taxon>Pseudomonadota</taxon>
        <taxon>Alphaproteobacteria</taxon>
        <taxon>Rhodobacterales</taxon>
        <taxon>Paracoccaceae</taxon>
        <taxon>Rhodovulum</taxon>
    </lineage>
</organism>
<evidence type="ECO:0000256" key="1">
    <source>
        <dbReference type="SAM" id="Phobius"/>
    </source>
</evidence>
<dbReference type="Proteomes" id="UP000295142">
    <property type="component" value="Unassembled WGS sequence"/>
</dbReference>
<dbReference type="AlphaFoldDB" id="A0A4R2KI12"/>
<dbReference type="RefSeq" id="WP_132546281.1">
    <property type="nucleotide sequence ID" value="NZ_SLWW01000014.1"/>
</dbReference>
<dbReference type="OrthoDB" id="7869559at2"/>
<comment type="caution">
    <text evidence="2">The sequence shown here is derived from an EMBL/GenBank/DDBJ whole genome shotgun (WGS) entry which is preliminary data.</text>
</comment>
<keyword evidence="1" id="KW-0472">Membrane</keyword>
<keyword evidence="1" id="KW-1133">Transmembrane helix</keyword>
<keyword evidence="3" id="KW-1185">Reference proteome</keyword>
<dbReference type="EMBL" id="SLWW01000014">
    <property type="protein sequence ID" value="TCO69638.1"/>
    <property type="molecule type" value="Genomic_DNA"/>
</dbReference>
<sequence length="81" mass="9107">MHKFFAIACVIGWGFFYAFSFLAVTSLNDAAWMPAAYAVLAFAGFLAGMLCWVRIVGGKRPDLKPVRLRASRRRHLTREIA</sequence>
<accession>A0A4R2KI12</accession>
<gene>
    <name evidence="2" type="ORF">EV655_11490</name>
</gene>